<evidence type="ECO:0000313" key="2">
    <source>
        <dbReference type="EMBL" id="PIL36519.1"/>
    </source>
</evidence>
<proteinExistence type="predicted"/>
<reference evidence="2 3" key="1">
    <citation type="journal article" date="2015" name="Sci. Rep.">
        <title>Chromosome-level genome map provides insights into diverse defense mechanisms in the medicinal fungus Ganoderma sinense.</title>
        <authorList>
            <person name="Zhu Y."/>
            <person name="Xu J."/>
            <person name="Sun C."/>
            <person name="Zhou S."/>
            <person name="Xu H."/>
            <person name="Nelson D.R."/>
            <person name="Qian J."/>
            <person name="Song J."/>
            <person name="Luo H."/>
            <person name="Xiang L."/>
            <person name="Li Y."/>
            <person name="Xu Z."/>
            <person name="Ji A."/>
            <person name="Wang L."/>
            <person name="Lu S."/>
            <person name="Hayward A."/>
            <person name="Sun W."/>
            <person name="Li X."/>
            <person name="Schwartz D.C."/>
            <person name="Wang Y."/>
            <person name="Chen S."/>
        </authorList>
    </citation>
    <scope>NUCLEOTIDE SEQUENCE [LARGE SCALE GENOMIC DNA]</scope>
    <source>
        <strain evidence="2 3">ZZ0214-1</strain>
    </source>
</reference>
<accession>A0A2G8SRX2</accession>
<protein>
    <submittedName>
        <fullName evidence="2">Uncharacterized protein</fullName>
    </submittedName>
</protein>
<dbReference type="AlphaFoldDB" id="A0A2G8SRX2"/>
<organism evidence="2 3">
    <name type="scientific">Ganoderma sinense ZZ0214-1</name>
    <dbReference type="NCBI Taxonomy" id="1077348"/>
    <lineage>
        <taxon>Eukaryota</taxon>
        <taxon>Fungi</taxon>
        <taxon>Dikarya</taxon>
        <taxon>Basidiomycota</taxon>
        <taxon>Agaricomycotina</taxon>
        <taxon>Agaricomycetes</taxon>
        <taxon>Polyporales</taxon>
        <taxon>Polyporaceae</taxon>
        <taxon>Ganoderma</taxon>
    </lineage>
</organism>
<comment type="caution">
    <text evidence="2">The sequence shown here is derived from an EMBL/GenBank/DDBJ whole genome shotgun (WGS) entry which is preliminary data.</text>
</comment>
<dbReference type="EMBL" id="AYKW01000001">
    <property type="protein sequence ID" value="PIL36519.1"/>
    <property type="molecule type" value="Genomic_DNA"/>
</dbReference>
<sequence>MKCPTEKRGLNVLNFEPLVSRRVDVELDLTTKSEVRANPGPVEHKSDLRWQPCVGDLFRREDTTTKILAAALEKLTVRNRPERKRSKSPGLSAISSEDVQRDVTIVGENESDGVQAVQVLQVGAGPRPVNPVGQACQEQA</sequence>
<dbReference type="Proteomes" id="UP000230002">
    <property type="component" value="Unassembled WGS sequence"/>
</dbReference>
<evidence type="ECO:0000313" key="3">
    <source>
        <dbReference type="Proteomes" id="UP000230002"/>
    </source>
</evidence>
<name>A0A2G8SRX2_9APHY</name>
<evidence type="ECO:0000256" key="1">
    <source>
        <dbReference type="SAM" id="MobiDB-lite"/>
    </source>
</evidence>
<feature type="region of interest" description="Disordered" evidence="1">
    <location>
        <begin position="79"/>
        <end position="99"/>
    </location>
</feature>
<gene>
    <name evidence="2" type="ORF">GSI_00208</name>
</gene>
<keyword evidence="3" id="KW-1185">Reference proteome</keyword>